<keyword evidence="8" id="KW-1185">Reference proteome</keyword>
<dbReference type="Proteomes" id="UP000316416">
    <property type="component" value="Chromosome"/>
</dbReference>
<comment type="subcellular location">
    <subcellularLocation>
        <location evidence="1">Cell membrane</location>
        <topology evidence="1">Multi-pass membrane protein</topology>
    </subcellularLocation>
</comment>
<gene>
    <name evidence="7" type="ORF">FM038_005880</name>
</gene>
<evidence type="ECO:0000313" key="8">
    <source>
        <dbReference type="Proteomes" id="UP000316416"/>
    </source>
</evidence>
<evidence type="ECO:0000256" key="5">
    <source>
        <dbReference type="ARBA" id="ARBA00023136"/>
    </source>
</evidence>
<sequence length="150" mass="16608">MEKIDNEPIINKLGQVVHYAVRGLAVLMTLVILWGVIDVGLTLYKEIVTPPYGLLSSGDILTLFGSFLAVLIAIEIFQNITIYLKEEVIHVQIVIATALMAISRKIIVLDFKEVEAEYVWASAAVIIALGVTYWLIAQKPKLLISGSDKR</sequence>
<keyword evidence="3 6" id="KW-0812">Transmembrane</keyword>
<accession>A0ABX6V5B9</accession>
<evidence type="ECO:0000256" key="2">
    <source>
        <dbReference type="ARBA" id="ARBA00022475"/>
    </source>
</evidence>
<proteinExistence type="predicted"/>
<feature type="transmembrane region" description="Helical" evidence="6">
    <location>
        <begin position="16"/>
        <end position="37"/>
    </location>
</feature>
<feature type="transmembrane region" description="Helical" evidence="6">
    <location>
        <begin position="57"/>
        <end position="77"/>
    </location>
</feature>
<keyword evidence="4 6" id="KW-1133">Transmembrane helix</keyword>
<feature type="transmembrane region" description="Helical" evidence="6">
    <location>
        <begin position="89"/>
        <end position="107"/>
    </location>
</feature>
<dbReference type="Pfam" id="PF06146">
    <property type="entry name" value="PsiE"/>
    <property type="match status" value="1"/>
</dbReference>
<evidence type="ECO:0000256" key="3">
    <source>
        <dbReference type="ARBA" id="ARBA00022692"/>
    </source>
</evidence>
<feature type="transmembrane region" description="Helical" evidence="6">
    <location>
        <begin position="119"/>
        <end position="136"/>
    </location>
</feature>
<name>A0ABX6V5B9_9GAMM</name>
<evidence type="ECO:0000256" key="4">
    <source>
        <dbReference type="ARBA" id="ARBA00022989"/>
    </source>
</evidence>
<keyword evidence="2" id="KW-1003">Cell membrane</keyword>
<protein>
    <submittedName>
        <fullName evidence="7">Phosphate-starvation-inducible PsiE family protein</fullName>
    </submittedName>
</protein>
<organism evidence="7 8">
    <name type="scientific">Shewanella eurypsychrophilus</name>
    <dbReference type="NCBI Taxonomy" id="2593656"/>
    <lineage>
        <taxon>Bacteria</taxon>
        <taxon>Pseudomonadati</taxon>
        <taxon>Pseudomonadota</taxon>
        <taxon>Gammaproteobacteria</taxon>
        <taxon>Alteromonadales</taxon>
        <taxon>Shewanellaceae</taxon>
        <taxon>Shewanella</taxon>
    </lineage>
</organism>
<dbReference type="RefSeq" id="WP_185965763.1">
    <property type="nucleotide sequence ID" value="NZ_CP045503.2"/>
</dbReference>
<reference evidence="7" key="1">
    <citation type="submission" date="2021-07" db="EMBL/GenBank/DDBJ databases">
        <title>Shewanella sp. YLB-07 whole genome sequence.</title>
        <authorList>
            <person name="Yu L."/>
        </authorList>
    </citation>
    <scope>NUCLEOTIDE SEQUENCE</scope>
    <source>
        <strain evidence="7">YLB-08</strain>
    </source>
</reference>
<dbReference type="EMBL" id="CP045503">
    <property type="protein sequence ID" value="QPG57016.2"/>
    <property type="molecule type" value="Genomic_DNA"/>
</dbReference>
<evidence type="ECO:0000256" key="1">
    <source>
        <dbReference type="ARBA" id="ARBA00004651"/>
    </source>
</evidence>
<evidence type="ECO:0000256" key="6">
    <source>
        <dbReference type="SAM" id="Phobius"/>
    </source>
</evidence>
<dbReference type="InterPro" id="IPR020948">
    <property type="entry name" value="P_starv_induced_PsiE-like"/>
</dbReference>
<keyword evidence="5 6" id="KW-0472">Membrane</keyword>
<evidence type="ECO:0000313" key="7">
    <source>
        <dbReference type="EMBL" id="QPG57016.2"/>
    </source>
</evidence>